<accession>A0A0V1BUX8</accession>
<dbReference type="AlphaFoldDB" id="A0A0V1BUX8"/>
<name>A0A0V1BUX8_TRISP</name>
<evidence type="ECO:0000313" key="2">
    <source>
        <dbReference type="Proteomes" id="UP000054776"/>
    </source>
</evidence>
<organism evidence="1 2">
    <name type="scientific">Trichinella spiralis</name>
    <name type="common">Trichina worm</name>
    <dbReference type="NCBI Taxonomy" id="6334"/>
    <lineage>
        <taxon>Eukaryota</taxon>
        <taxon>Metazoa</taxon>
        <taxon>Ecdysozoa</taxon>
        <taxon>Nematoda</taxon>
        <taxon>Enoplea</taxon>
        <taxon>Dorylaimia</taxon>
        <taxon>Trichinellida</taxon>
        <taxon>Trichinellidae</taxon>
        <taxon>Trichinella</taxon>
    </lineage>
</organism>
<protein>
    <submittedName>
        <fullName evidence="1">Uncharacterized protein</fullName>
    </submittedName>
</protein>
<dbReference type="InParanoid" id="A0A0V1BUX8"/>
<dbReference type="EMBL" id="JYDH01000012">
    <property type="protein sequence ID" value="KRY40508.1"/>
    <property type="molecule type" value="Genomic_DNA"/>
</dbReference>
<proteinExistence type="predicted"/>
<keyword evidence="2" id="KW-1185">Reference proteome</keyword>
<comment type="caution">
    <text evidence="1">The sequence shown here is derived from an EMBL/GenBank/DDBJ whole genome shotgun (WGS) entry which is preliminary data.</text>
</comment>
<dbReference type="Proteomes" id="UP000054776">
    <property type="component" value="Unassembled WGS sequence"/>
</dbReference>
<evidence type="ECO:0000313" key="1">
    <source>
        <dbReference type="EMBL" id="KRY40508.1"/>
    </source>
</evidence>
<reference evidence="1 2" key="1">
    <citation type="submission" date="2015-01" db="EMBL/GenBank/DDBJ databases">
        <title>Evolution of Trichinella species and genotypes.</title>
        <authorList>
            <person name="Korhonen P.K."/>
            <person name="Edoardo P."/>
            <person name="Giuseppe L.R."/>
            <person name="Gasser R.B."/>
        </authorList>
    </citation>
    <scope>NUCLEOTIDE SEQUENCE [LARGE SCALE GENOMIC DNA]</scope>
    <source>
        <strain evidence="1">ISS3</strain>
    </source>
</reference>
<dbReference type="OrthoDB" id="10293246at2759"/>
<gene>
    <name evidence="1" type="ORF">T01_4095</name>
</gene>
<sequence length="101" mass="12144">MDEEDAEPTLKEKHNKSYLGQSDNLRSMNIKQEDSPDILRHYEIMTYEMKVTKLTDNDHDYRYFTKIAKASDFRSYNKKNETKSNACLTDFKNTLYFIKHY</sequence>